<dbReference type="InterPro" id="IPR027417">
    <property type="entry name" value="P-loop_NTPase"/>
</dbReference>
<evidence type="ECO:0000256" key="5">
    <source>
        <dbReference type="ARBA" id="ARBA00022840"/>
    </source>
</evidence>
<evidence type="ECO:0000256" key="7">
    <source>
        <dbReference type="ARBA" id="ARBA00023136"/>
    </source>
</evidence>
<evidence type="ECO:0000256" key="3">
    <source>
        <dbReference type="ARBA" id="ARBA00022475"/>
    </source>
</evidence>
<dbReference type="EMBL" id="CP019454">
    <property type="protein sequence ID" value="AUW92967.1"/>
    <property type="molecule type" value="Genomic_DNA"/>
</dbReference>
<accession>A0ABM6RNN0</accession>
<keyword evidence="10" id="KW-1185">Reference proteome</keyword>
<reference evidence="9 10" key="1">
    <citation type="journal article" date="2019" name="Sci. Rep.">
        <title>Sulfobacillus thermotolerans: new insights into resistance and metabolic capacities of acidophilic chemolithotrophs.</title>
        <authorList>
            <person name="Panyushkina A.E."/>
            <person name="Babenko V.V."/>
            <person name="Nikitina A.S."/>
            <person name="Selezneva O.V."/>
            <person name="Tsaplina I.A."/>
            <person name="Letarova M.A."/>
            <person name="Kostryukova E.S."/>
            <person name="Letarov A.V."/>
        </authorList>
    </citation>
    <scope>NUCLEOTIDE SEQUENCE [LARGE SCALE GENOMIC DNA]</scope>
    <source>
        <strain evidence="9 10">Kr1</strain>
    </source>
</reference>
<protein>
    <recommendedName>
        <fullName evidence="8">ABC transporter domain-containing protein</fullName>
    </recommendedName>
</protein>
<proteinExistence type="inferred from homology"/>
<dbReference type="Pfam" id="PF00005">
    <property type="entry name" value="ABC_tran"/>
    <property type="match status" value="1"/>
</dbReference>
<keyword evidence="5" id="KW-0067">ATP-binding</keyword>
<keyword evidence="2" id="KW-0813">Transport</keyword>
<evidence type="ECO:0000313" key="9">
    <source>
        <dbReference type="EMBL" id="AUW92967.1"/>
    </source>
</evidence>
<evidence type="ECO:0000313" key="10">
    <source>
        <dbReference type="Proteomes" id="UP000325292"/>
    </source>
</evidence>
<name>A0ABM6RNN0_9FIRM</name>
<dbReference type="InterPro" id="IPR050095">
    <property type="entry name" value="ECF_ABC_transporter_ATP-bd"/>
</dbReference>
<dbReference type="CDD" id="cd03225">
    <property type="entry name" value="ABC_cobalt_CbiO_domain1"/>
    <property type="match status" value="1"/>
</dbReference>
<comment type="similarity">
    <text evidence="1">Belongs to the ABC transporter superfamily.</text>
</comment>
<gene>
    <name evidence="9" type="ORF">BXT84_02565</name>
</gene>
<dbReference type="PROSITE" id="PS50893">
    <property type="entry name" value="ABC_TRANSPORTER_2"/>
    <property type="match status" value="1"/>
</dbReference>
<evidence type="ECO:0000256" key="4">
    <source>
        <dbReference type="ARBA" id="ARBA00022741"/>
    </source>
</evidence>
<keyword evidence="7" id="KW-0472">Membrane</keyword>
<dbReference type="PANTHER" id="PTHR43553:SF24">
    <property type="entry name" value="ENERGY-COUPLING FACTOR TRANSPORTER ATP-BINDING PROTEIN ECFA1"/>
    <property type="match status" value="1"/>
</dbReference>
<organism evidence="9 10">
    <name type="scientific">Sulfobacillus thermotolerans</name>
    <dbReference type="NCBI Taxonomy" id="338644"/>
    <lineage>
        <taxon>Bacteria</taxon>
        <taxon>Bacillati</taxon>
        <taxon>Bacillota</taxon>
        <taxon>Clostridia</taxon>
        <taxon>Eubacteriales</taxon>
        <taxon>Clostridiales Family XVII. Incertae Sedis</taxon>
        <taxon>Sulfobacillus</taxon>
    </lineage>
</organism>
<evidence type="ECO:0000256" key="2">
    <source>
        <dbReference type="ARBA" id="ARBA00022448"/>
    </source>
</evidence>
<dbReference type="Gene3D" id="3.40.50.300">
    <property type="entry name" value="P-loop containing nucleotide triphosphate hydrolases"/>
    <property type="match status" value="1"/>
</dbReference>
<evidence type="ECO:0000256" key="6">
    <source>
        <dbReference type="ARBA" id="ARBA00022967"/>
    </source>
</evidence>
<keyword evidence="6" id="KW-1278">Translocase</keyword>
<dbReference type="InterPro" id="IPR015856">
    <property type="entry name" value="ABC_transpr_CbiO/EcfA_su"/>
</dbReference>
<evidence type="ECO:0000259" key="8">
    <source>
        <dbReference type="PROSITE" id="PS50893"/>
    </source>
</evidence>
<dbReference type="SUPFAM" id="SSF52540">
    <property type="entry name" value="P-loop containing nucleoside triphosphate hydrolases"/>
    <property type="match status" value="1"/>
</dbReference>
<keyword evidence="3" id="KW-1003">Cell membrane</keyword>
<dbReference type="SMART" id="SM00382">
    <property type="entry name" value="AAA"/>
    <property type="match status" value="1"/>
</dbReference>
<keyword evidence="4" id="KW-0547">Nucleotide-binding</keyword>
<dbReference type="Proteomes" id="UP000325292">
    <property type="component" value="Chromosome"/>
</dbReference>
<dbReference type="PANTHER" id="PTHR43553">
    <property type="entry name" value="HEAVY METAL TRANSPORTER"/>
    <property type="match status" value="1"/>
</dbReference>
<dbReference type="InterPro" id="IPR003593">
    <property type="entry name" value="AAA+_ATPase"/>
</dbReference>
<evidence type="ECO:0000256" key="1">
    <source>
        <dbReference type="ARBA" id="ARBA00005417"/>
    </source>
</evidence>
<sequence>MVTIKIEHAVVQYGRTNRPALGPLDLTIQGGECIFISGPNGGGKTTFARLLAGIVKPSSGHVSFDTLDAGNEWTPTAVGWVQQEPEHQVVAERVEDDVGITPQWYAPSYPEYVKRVEDALRFMQLERLRGRAVTTLSGGELHRTALAAIMAQQPQVWIMDEPEAMLDGFGRATLERLITHIRGEAKTVLLISHDPRWLDIADRCLWFAEGQAQWMAHETMASQIGGSWYQFAEQVRRQAPPLSPLLENALELGRVLWP</sequence>
<dbReference type="InterPro" id="IPR003439">
    <property type="entry name" value="ABC_transporter-like_ATP-bd"/>
</dbReference>
<feature type="domain" description="ABC transporter" evidence="8">
    <location>
        <begin position="4"/>
        <end position="234"/>
    </location>
</feature>